<dbReference type="EMBL" id="JAPEUY010000002">
    <property type="protein sequence ID" value="KAJ4376211.1"/>
    <property type="molecule type" value="Genomic_DNA"/>
</dbReference>
<keyword evidence="3" id="KW-1185">Reference proteome</keyword>
<feature type="region of interest" description="Disordered" evidence="1">
    <location>
        <begin position="1"/>
        <end position="49"/>
    </location>
</feature>
<evidence type="ECO:0000313" key="3">
    <source>
        <dbReference type="Proteomes" id="UP001140560"/>
    </source>
</evidence>
<proteinExistence type="predicted"/>
<organism evidence="2 3">
    <name type="scientific">Neocucurbitaria cava</name>
    <dbReference type="NCBI Taxonomy" id="798079"/>
    <lineage>
        <taxon>Eukaryota</taxon>
        <taxon>Fungi</taxon>
        <taxon>Dikarya</taxon>
        <taxon>Ascomycota</taxon>
        <taxon>Pezizomycotina</taxon>
        <taxon>Dothideomycetes</taxon>
        <taxon>Pleosporomycetidae</taxon>
        <taxon>Pleosporales</taxon>
        <taxon>Pleosporineae</taxon>
        <taxon>Cucurbitariaceae</taxon>
        <taxon>Neocucurbitaria</taxon>
    </lineage>
</organism>
<protein>
    <submittedName>
        <fullName evidence="2">Uncharacterized protein</fullName>
    </submittedName>
</protein>
<evidence type="ECO:0000256" key="1">
    <source>
        <dbReference type="SAM" id="MobiDB-lite"/>
    </source>
</evidence>
<sequence>MEGQKPELGPRNLSAFNPEAANFRPTQAAGITPVTESVQSTTAAPSTMPQGHLRMPMAPTHGAPVTSASNAGSAYERGAAMAHVPSGLGDPRARDVPFDDLQRMLQEHHIDHEHGTTGVPLRGYAMNRPATRHPPSRFQPSFQTNRIPASLDELSASFRLRNVENDLMIDESGPYEGGRDPLFAQYVDTSRRGSSDRSAASRGHQQPLMGLGAPGVMAADTTRVVQPPPGFLGLDARVPAEDHMSVPSTVMEHGYVPSGPSVITEPRHVPTGPAAFRSPPRLRPRRPSRPMRPKRTDQGPEPSAADIYPEDAIWDPSQQPYVGKGKEPMRDPVYQHPLLFVPESSPQQELVVTDTASWPTPAEMYAGPGPAAVRAQNPDPRPQALGDVVYGQSQQSYVGKGKEPMKEPMHSPPSSVPHSSPEQELLVTDTASWPTPAEMYLGSAPAAAHPSRSNMPLPAPGDVVWGLSQEPYVGKGKEPLKEPMHSPPTLVPHSSPQEEELVVTDTASWPTPAEVYLGPGRGPAAVRPRAPYPPPREPEFNIFENHVAPTAEDMNDADAEVEALMNQIPHLTVNRLLTYGAPILLCDPRPLTPGQLDGSRYSLRIGRSWDPIYPGEGTPFRIRPRNHEGWGGWEWALKNGWGQQ</sequence>
<feature type="region of interest" description="Disordered" evidence="1">
    <location>
        <begin position="259"/>
        <end position="307"/>
    </location>
</feature>
<feature type="compositionally biased region" description="Basic and acidic residues" evidence="1">
    <location>
        <begin position="400"/>
        <end position="409"/>
    </location>
</feature>
<gene>
    <name evidence="2" type="ORF">N0V83_001493</name>
</gene>
<dbReference type="Proteomes" id="UP001140560">
    <property type="component" value="Unassembled WGS sequence"/>
</dbReference>
<comment type="caution">
    <text evidence="2">The sequence shown here is derived from an EMBL/GenBank/DDBJ whole genome shotgun (WGS) entry which is preliminary data.</text>
</comment>
<feature type="compositionally biased region" description="Polar residues" evidence="1">
    <location>
        <begin position="34"/>
        <end position="49"/>
    </location>
</feature>
<dbReference type="AlphaFoldDB" id="A0A9W8YF02"/>
<accession>A0A9W8YF02</accession>
<reference evidence="2" key="1">
    <citation type="submission" date="2022-10" db="EMBL/GenBank/DDBJ databases">
        <title>Tapping the CABI collections for fungal endophytes: first genome assemblies for Collariella, Neodidymelliopsis, Ascochyta clinopodiicola, Didymella pomorum, Didymosphaeria variabile, Neocosmospora piperis and Neocucurbitaria cava.</title>
        <authorList>
            <person name="Hill R."/>
        </authorList>
    </citation>
    <scope>NUCLEOTIDE SEQUENCE</scope>
    <source>
        <strain evidence="2">IMI 356814</strain>
    </source>
</reference>
<feature type="region of interest" description="Disordered" evidence="1">
    <location>
        <begin position="396"/>
        <end position="421"/>
    </location>
</feature>
<evidence type="ECO:0000313" key="2">
    <source>
        <dbReference type="EMBL" id="KAJ4376211.1"/>
    </source>
</evidence>
<feature type="compositionally biased region" description="Basic residues" evidence="1">
    <location>
        <begin position="280"/>
        <end position="293"/>
    </location>
</feature>
<name>A0A9W8YF02_9PLEO</name>
<dbReference type="OrthoDB" id="3673077at2759"/>